<feature type="transmembrane region" description="Helical" evidence="9">
    <location>
        <begin position="170"/>
        <end position="188"/>
    </location>
</feature>
<sequence>MNTFINWLGSSFAPKVAKAMDKKIIRTLSGALMANVPILLLGSIISIYNLLAGYVSFLPDLSPVYNFSFGIMSLTLVFLVGYHGAKEYGFKEYGVSTGFIALMMFFMVIKPSIADFQFQVAFGRFGGSGMISAFFAGIVTIVISNLYFKLHLFEDSVSLPDFLIRWLNQVIPGIIVLVLTTILIYWCNIDLFELITKLFSPLISIGQTYPGFMLCIFIPVFFYSFGINSWFMNPITSPIGLAGITANAAAFEQGLQPTNIYTSNVTFSVIFIGGMGMTLALNIMMLKSRSKRIRKFGQIAMIPSLFNINEPLVYGAPIALNPILMIPMWINALVLPTIAWFAFSSGLVTIPHAVMNVNQLPMPICSFLATHGDFRAVILVVGMFLLSWLIWWPFFKAHENKMVKEEMEMEAND</sequence>
<protein>
    <recommendedName>
        <fullName evidence="8">Permease IIC component</fullName>
    </recommendedName>
</protein>
<accession>A0A099I942</accession>
<comment type="function">
    <text evidence="8">The phosphoenolpyruvate-dependent sugar phosphotransferase system (PTS), a major carbohydrate active -transport system, catalyzes the phosphorylation of incoming sugar substrates concomitant with their translocation across the cell membrane.</text>
</comment>
<dbReference type="PROSITE" id="PS51105">
    <property type="entry name" value="PTS_EIIC_TYPE_3"/>
    <property type="match status" value="1"/>
</dbReference>
<evidence type="ECO:0000256" key="8">
    <source>
        <dbReference type="PIRNR" id="PIRNR006351"/>
    </source>
</evidence>
<dbReference type="EMBL" id="JQIF01000020">
    <property type="protein sequence ID" value="KGJ54220.1"/>
    <property type="molecule type" value="Genomic_DNA"/>
</dbReference>
<keyword evidence="2 8" id="KW-0813">Transport</keyword>
<evidence type="ECO:0000256" key="5">
    <source>
        <dbReference type="ARBA" id="ARBA00022692"/>
    </source>
</evidence>
<evidence type="ECO:0000313" key="12">
    <source>
        <dbReference type="Proteomes" id="UP000030008"/>
    </source>
</evidence>
<gene>
    <name evidence="11" type="ORF">CIAN88_05000</name>
</gene>
<keyword evidence="3 8" id="KW-1003">Cell membrane</keyword>
<dbReference type="RefSeq" id="WP_044904405.1">
    <property type="nucleotide sequence ID" value="NZ_JQIF01000020.1"/>
</dbReference>
<keyword evidence="7 8" id="KW-0472">Membrane</keyword>
<evidence type="ECO:0000256" key="4">
    <source>
        <dbReference type="ARBA" id="ARBA00022597"/>
    </source>
</evidence>
<name>A0A099I942_CLOIN</name>
<dbReference type="PANTHER" id="PTHR33989:SF4">
    <property type="entry name" value="PTS SYSTEM N,N'-DIACETYLCHITOBIOSE-SPECIFIC EIIC COMPONENT"/>
    <property type="match status" value="1"/>
</dbReference>
<reference evidence="11 12" key="1">
    <citation type="submission" date="2014-08" db="EMBL/GenBank/DDBJ databases">
        <title>Clostridium innocuum, an unnegligible vancomycin-resistant pathogen causing extra-intestinal infections.</title>
        <authorList>
            <person name="Feng Y."/>
            <person name="Chiu C.-H."/>
        </authorList>
    </citation>
    <scope>NUCLEOTIDE SEQUENCE [LARGE SCALE GENOMIC DNA]</scope>
    <source>
        <strain evidence="11 12">AN88</strain>
    </source>
</reference>
<proteinExistence type="predicted"/>
<feature type="transmembrane region" description="Helical" evidence="9">
    <location>
        <begin position="130"/>
        <end position="150"/>
    </location>
</feature>
<dbReference type="InterPro" id="IPR051088">
    <property type="entry name" value="PTS_Sugar-EIIC/EIIB"/>
</dbReference>
<evidence type="ECO:0000256" key="7">
    <source>
        <dbReference type="ARBA" id="ARBA00023136"/>
    </source>
</evidence>
<keyword evidence="6 9" id="KW-1133">Transmembrane helix</keyword>
<evidence type="ECO:0000259" key="10">
    <source>
        <dbReference type="PROSITE" id="PS51105"/>
    </source>
</evidence>
<dbReference type="PANTHER" id="PTHR33989">
    <property type="match status" value="1"/>
</dbReference>
<dbReference type="InterPro" id="IPR003352">
    <property type="entry name" value="PTS_EIIC"/>
</dbReference>
<organism evidence="11 12">
    <name type="scientific">Clostridium innocuum</name>
    <dbReference type="NCBI Taxonomy" id="1522"/>
    <lineage>
        <taxon>Bacteria</taxon>
        <taxon>Bacillati</taxon>
        <taxon>Bacillota</taxon>
        <taxon>Clostridia</taxon>
        <taxon>Eubacteriales</taxon>
        <taxon>Clostridiaceae</taxon>
        <taxon>Clostridium</taxon>
    </lineage>
</organism>
<dbReference type="GO" id="GO:0009401">
    <property type="term" value="P:phosphoenolpyruvate-dependent sugar phosphotransferase system"/>
    <property type="evidence" value="ECO:0007669"/>
    <property type="project" value="InterPro"/>
</dbReference>
<feature type="domain" description="PTS EIIC type-3" evidence="10">
    <location>
        <begin position="8"/>
        <end position="394"/>
    </location>
</feature>
<comment type="subcellular location">
    <subcellularLocation>
        <location evidence="1">Cell membrane</location>
        <topology evidence="1">Multi-pass membrane protein</topology>
    </subcellularLocation>
</comment>
<feature type="transmembrane region" description="Helical" evidence="9">
    <location>
        <begin position="64"/>
        <end position="84"/>
    </location>
</feature>
<dbReference type="InterPro" id="IPR004501">
    <property type="entry name" value="PTS_EIIC_3"/>
</dbReference>
<feature type="transmembrane region" description="Helical" evidence="9">
    <location>
        <begin position="265"/>
        <end position="286"/>
    </location>
</feature>
<dbReference type="GO" id="GO:0005886">
    <property type="term" value="C:plasma membrane"/>
    <property type="evidence" value="ECO:0007669"/>
    <property type="project" value="UniProtKB-SubCell"/>
</dbReference>
<evidence type="ECO:0000256" key="6">
    <source>
        <dbReference type="ARBA" id="ARBA00022989"/>
    </source>
</evidence>
<evidence type="ECO:0000256" key="1">
    <source>
        <dbReference type="ARBA" id="ARBA00004651"/>
    </source>
</evidence>
<keyword evidence="5 9" id="KW-0812">Transmembrane</keyword>
<evidence type="ECO:0000313" key="11">
    <source>
        <dbReference type="EMBL" id="KGJ54220.1"/>
    </source>
</evidence>
<feature type="transmembrane region" description="Helical" evidence="9">
    <location>
        <begin position="333"/>
        <end position="354"/>
    </location>
</feature>
<comment type="caution">
    <text evidence="11">The sequence shown here is derived from an EMBL/GenBank/DDBJ whole genome shotgun (WGS) entry which is preliminary data.</text>
</comment>
<dbReference type="InterPro" id="IPR004796">
    <property type="entry name" value="PTS_IIC_cello"/>
</dbReference>
<feature type="transmembrane region" description="Helical" evidence="9">
    <location>
        <begin position="90"/>
        <end position="109"/>
    </location>
</feature>
<dbReference type="PIRSF" id="PIRSF006351">
    <property type="entry name" value="PTS_EIIC-Cellobiose"/>
    <property type="match status" value="1"/>
</dbReference>
<evidence type="ECO:0000256" key="9">
    <source>
        <dbReference type="SAM" id="Phobius"/>
    </source>
</evidence>
<evidence type="ECO:0000256" key="2">
    <source>
        <dbReference type="ARBA" id="ARBA00022448"/>
    </source>
</evidence>
<evidence type="ECO:0000256" key="3">
    <source>
        <dbReference type="ARBA" id="ARBA00022475"/>
    </source>
</evidence>
<dbReference type="GO" id="GO:0008982">
    <property type="term" value="F:protein-N(PI)-phosphohistidine-sugar phosphotransferase activity"/>
    <property type="evidence" value="ECO:0007669"/>
    <property type="project" value="UniProtKB-UniRule"/>
</dbReference>
<dbReference type="Proteomes" id="UP000030008">
    <property type="component" value="Unassembled WGS sequence"/>
</dbReference>
<keyword evidence="4 8" id="KW-0762">Sugar transport</keyword>
<dbReference type="GO" id="GO:1902815">
    <property type="term" value="P:N,N'-diacetylchitobiose import"/>
    <property type="evidence" value="ECO:0007669"/>
    <property type="project" value="TreeGrafter"/>
</dbReference>
<feature type="transmembrane region" description="Helical" evidence="9">
    <location>
        <begin position="36"/>
        <end position="57"/>
    </location>
</feature>
<dbReference type="Pfam" id="PF02378">
    <property type="entry name" value="PTS_EIIC"/>
    <property type="match status" value="1"/>
</dbReference>
<feature type="transmembrane region" description="Helical" evidence="9">
    <location>
        <begin position="374"/>
        <end position="395"/>
    </location>
</feature>
<feature type="transmembrane region" description="Helical" evidence="9">
    <location>
        <begin position="209"/>
        <end position="231"/>
    </location>
</feature>
<dbReference type="AlphaFoldDB" id="A0A099I942"/>